<accession>A0A498HUD9</accession>
<sequence>MKRMAGTPLVFIGFCGLEPPRTEVNQGGSWVGFVEVNESFKMVVVSSKNSCAVGQNQPWKMGVMSGKTHRKAPAFPFFFLIGWRLFPPLI</sequence>
<comment type="caution">
    <text evidence="1">The sequence shown here is derived from an EMBL/GenBank/DDBJ whole genome shotgun (WGS) entry which is preliminary data.</text>
</comment>
<name>A0A498HUD9_MALDO</name>
<dbReference type="AlphaFoldDB" id="A0A498HUD9"/>
<dbReference type="Proteomes" id="UP000290289">
    <property type="component" value="Chromosome 15"/>
</dbReference>
<evidence type="ECO:0000313" key="2">
    <source>
        <dbReference type="Proteomes" id="UP000290289"/>
    </source>
</evidence>
<gene>
    <name evidence="1" type="ORF">DVH24_012879</name>
</gene>
<proteinExistence type="predicted"/>
<evidence type="ECO:0000313" key="1">
    <source>
        <dbReference type="EMBL" id="RXH73195.1"/>
    </source>
</evidence>
<organism evidence="1 2">
    <name type="scientific">Malus domestica</name>
    <name type="common">Apple</name>
    <name type="synonym">Pyrus malus</name>
    <dbReference type="NCBI Taxonomy" id="3750"/>
    <lineage>
        <taxon>Eukaryota</taxon>
        <taxon>Viridiplantae</taxon>
        <taxon>Streptophyta</taxon>
        <taxon>Embryophyta</taxon>
        <taxon>Tracheophyta</taxon>
        <taxon>Spermatophyta</taxon>
        <taxon>Magnoliopsida</taxon>
        <taxon>eudicotyledons</taxon>
        <taxon>Gunneridae</taxon>
        <taxon>Pentapetalae</taxon>
        <taxon>rosids</taxon>
        <taxon>fabids</taxon>
        <taxon>Rosales</taxon>
        <taxon>Rosaceae</taxon>
        <taxon>Amygdaloideae</taxon>
        <taxon>Maleae</taxon>
        <taxon>Malus</taxon>
    </lineage>
</organism>
<reference evidence="1 2" key="1">
    <citation type="submission" date="2018-10" db="EMBL/GenBank/DDBJ databases">
        <title>A high-quality apple genome assembly.</title>
        <authorList>
            <person name="Hu J."/>
        </authorList>
    </citation>
    <scope>NUCLEOTIDE SEQUENCE [LARGE SCALE GENOMIC DNA]</scope>
    <source>
        <strain evidence="2">cv. HFTH1</strain>
        <tissue evidence="1">Young leaf</tissue>
    </source>
</reference>
<protein>
    <submittedName>
        <fullName evidence="1">Uncharacterized protein</fullName>
    </submittedName>
</protein>
<keyword evidence="2" id="KW-1185">Reference proteome</keyword>
<dbReference type="EMBL" id="RDQH01000341">
    <property type="protein sequence ID" value="RXH73195.1"/>
    <property type="molecule type" value="Genomic_DNA"/>
</dbReference>